<dbReference type="Proteomes" id="UP000001423">
    <property type="component" value="Chromosome"/>
</dbReference>
<evidence type="ECO:0000313" key="1">
    <source>
        <dbReference type="EMBL" id="CAE20415.1"/>
    </source>
</evidence>
<accession>Q7V8T8</accession>
<dbReference type="EMBL" id="BX548175">
    <property type="protein sequence ID" value="CAE20415.1"/>
    <property type="molecule type" value="Genomic_DNA"/>
</dbReference>
<protein>
    <submittedName>
        <fullName evidence="1">Uncharacterized protein</fullName>
    </submittedName>
</protein>
<dbReference type="RefSeq" id="WP_011129619.1">
    <property type="nucleotide sequence ID" value="NC_005071.1"/>
</dbReference>
<evidence type="ECO:0000313" key="2">
    <source>
        <dbReference type="Proteomes" id="UP000001423"/>
    </source>
</evidence>
<dbReference type="OrthoDB" id="9788881at2"/>
<gene>
    <name evidence="1" type="ordered locus">PMT_0240</name>
</gene>
<proteinExistence type="predicted"/>
<reference evidence="1 2" key="1">
    <citation type="journal article" date="2003" name="Nature">
        <title>Genome divergence in two Prochlorococcus ecotypes reflects oceanic niche differentiation.</title>
        <authorList>
            <person name="Rocap G."/>
            <person name="Larimer F.W."/>
            <person name="Lamerdin J.E."/>
            <person name="Malfatti S."/>
            <person name="Chain P."/>
            <person name="Ahlgren N.A."/>
            <person name="Arellano A."/>
            <person name="Coleman M."/>
            <person name="Hauser L."/>
            <person name="Hess W.R."/>
            <person name="Johnson Z.I."/>
            <person name="Land M.L."/>
            <person name="Lindell D."/>
            <person name="Post A.F."/>
            <person name="Regala W."/>
            <person name="Shah M."/>
            <person name="Shaw S.L."/>
            <person name="Steglich C."/>
            <person name="Sullivan M.B."/>
            <person name="Ting C.S."/>
            <person name="Tolonen A."/>
            <person name="Webb E.A."/>
            <person name="Zinser E.R."/>
            <person name="Chisholm S.W."/>
        </authorList>
    </citation>
    <scope>NUCLEOTIDE SEQUENCE [LARGE SCALE GENOMIC DNA]</scope>
    <source>
        <strain evidence="2">MIT 9313</strain>
    </source>
</reference>
<organism evidence="1 2">
    <name type="scientific">Prochlorococcus marinus (strain MIT 9313)</name>
    <dbReference type="NCBI Taxonomy" id="74547"/>
    <lineage>
        <taxon>Bacteria</taxon>
        <taxon>Bacillati</taxon>
        <taxon>Cyanobacteriota</taxon>
        <taxon>Cyanophyceae</taxon>
        <taxon>Synechococcales</taxon>
        <taxon>Prochlorococcaceae</taxon>
        <taxon>Prochlorococcus</taxon>
    </lineage>
</organism>
<dbReference type="eggNOG" id="COG1943">
    <property type="taxonomic scope" value="Bacteria"/>
</dbReference>
<dbReference type="AlphaFoldDB" id="Q7V8T8"/>
<dbReference type="KEGG" id="pmt:PMT_0240"/>
<keyword evidence="2" id="KW-1185">Reference proteome</keyword>
<sequence length="112" mass="13432">MQADGISEWSPAFLKLSATLDGCARRYERFCQKYRHHSKEAPKCHWGSRMLKRLVSYSRTRSKKKRISSGQQRLPWDWDVRLNQIPEDWHQVAVRFRRANGIRDGDQSLRMW</sequence>
<dbReference type="HOGENOM" id="CLU_161960_0_0_3"/>
<name>Q7V8T8_PROMM</name>